<dbReference type="EMBL" id="CP110509">
    <property type="protein sequence ID" value="WMB27918.1"/>
    <property type="molecule type" value="Genomic_DNA"/>
</dbReference>
<evidence type="ECO:0000313" key="2">
    <source>
        <dbReference type="EMBL" id="WMB27918.1"/>
    </source>
</evidence>
<name>A0ABY9LGC0_9STRE</name>
<accession>A0ABY9LGC0</accession>
<reference evidence="3" key="1">
    <citation type="submission" date="2022-10" db="EMBL/GenBank/DDBJ databases">
        <title>Streptococcus didelphis as causative of fatal infections in opossums (Didelphis albiventris).</title>
        <authorList>
            <person name="Breyer G.M."/>
            <person name="Da Silva M.E.R.J."/>
            <person name="Siqueira F.M."/>
        </authorList>
    </citation>
    <scope>NUCLEOTIDE SEQUENCE [LARGE SCALE GENOMIC DNA]</scope>
    <source>
        <strain evidence="3">LBVP101/21</strain>
    </source>
</reference>
<keyword evidence="1" id="KW-0812">Transmembrane</keyword>
<sequence>MNKDYMKPFGAALTTGIIMFTAYCLGEISLGTLASLGGFSFWLFKIKRYFIT</sequence>
<evidence type="ECO:0000313" key="3">
    <source>
        <dbReference type="Proteomes" id="UP001238096"/>
    </source>
</evidence>
<dbReference type="RefSeq" id="WP_306675793.1">
    <property type="nucleotide sequence ID" value="NZ_CP110509.1"/>
</dbReference>
<dbReference type="Proteomes" id="UP001238096">
    <property type="component" value="Chromosome"/>
</dbReference>
<proteinExistence type="predicted"/>
<keyword evidence="1" id="KW-0472">Membrane</keyword>
<gene>
    <name evidence="2" type="ORF">N1496_07820</name>
</gene>
<evidence type="ECO:0000256" key="1">
    <source>
        <dbReference type="SAM" id="Phobius"/>
    </source>
</evidence>
<feature type="transmembrane region" description="Helical" evidence="1">
    <location>
        <begin position="20"/>
        <end position="44"/>
    </location>
</feature>
<organism evidence="2 3">
    <name type="scientific">Streptococcus didelphis</name>
    <dbReference type="NCBI Taxonomy" id="102886"/>
    <lineage>
        <taxon>Bacteria</taxon>
        <taxon>Bacillati</taxon>
        <taxon>Bacillota</taxon>
        <taxon>Bacilli</taxon>
        <taxon>Lactobacillales</taxon>
        <taxon>Streptococcaceae</taxon>
        <taxon>Streptococcus</taxon>
    </lineage>
</organism>
<keyword evidence="3" id="KW-1185">Reference proteome</keyword>
<keyword evidence="1" id="KW-1133">Transmembrane helix</keyword>
<protein>
    <submittedName>
        <fullName evidence="2">Uncharacterized protein</fullName>
    </submittedName>
</protein>